<evidence type="ECO:0000313" key="3">
    <source>
        <dbReference type="Proteomes" id="UP001189429"/>
    </source>
</evidence>
<name>A0ABN9PLX9_9DINO</name>
<protein>
    <submittedName>
        <fullName evidence="2">Uncharacterized protein</fullName>
    </submittedName>
</protein>
<dbReference type="Proteomes" id="UP001189429">
    <property type="component" value="Unassembled WGS sequence"/>
</dbReference>
<dbReference type="EMBL" id="CAUYUJ010001041">
    <property type="protein sequence ID" value="CAK0793866.1"/>
    <property type="molecule type" value="Genomic_DNA"/>
</dbReference>
<keyword evidence="3" id="KW-1185">Reference proteome</keyword>
<reference evidence="2" key="1">
    <citation type="submission" date="2023-10" db="EMBL/GenBank/DDBJ databases">
        <authorList>
            <person name="Chen Y."/>
            <person name="Shah S."/>
            <person name="Dougan E. K."/>
            <person name="Thang M."/>
            <person name="Chan C."/>
        </authorList>
    </citation>
    <scope>NUCLEOTIDE SEQUENCE [LARGE SCALE GENOMIC DNA]</scope>
</reference>
<evidence type="ECO:0000256" key="1">
    <source>
        <dbReference type="SAM" id="MobiDB-lite"/>
    </source>
</evidence>
<proteinExistence type="predicted"/>
<organism evidence="2 3">
    <name type="scientific">Prorocentrum cordatum</name>
    <dbReference type="NCBI Taxonomy" id="2364126"/>
    <lineage>
        <taxon>Eukaryota</taxon>
        <taxon>Sar</taxon>
        <taxon>Alveolata</taxon>
        <taxon>Dinophyceae</taxon>
        <taxon>Prorocentrales</taxon>
        <taxon>Prorocentraceae</taxon>
        <taxon>Prorocentrum</taxon>
    </lineage>
</organism>
<accession>A0ABN9PLX9</accession>
<comment type="caution">
    <text evidence="2">The sequence shown here is derived from an EMBL/GenBank/DDBJ whole genome shotgun (WGS) entry which is preliminary data.</text>
</comment>
<gene>
    <name evidence="2" type="ORF">PCOR1329_LOCUS4019</name>
</gene>
<feature type="compositionally biased region" description="Basic and acidic residues" evidence="1">
    <location>
        <begin position="33"/>
        <end position="49"/>
    </location>
</feature>
<feature type="region of interest" description="Disordered" evidence="1">
    <location>
        <begin position="19"/>
        <end position="52"/>
    </location>
</feature>
<sequence>MGSAEDRMVLESPAWFKGIKRKAEGEEGNTTQDGKDGKGGKDGGKDKAKTLKQGGGAPMKLITLIAQLLMSVTREVAEISSTVFVRYVILAGGGLASALIMTGKSYDQESQRLRQRKQKGEEVDFKARGPPHIQIAAAAAWYGADRTIAIGEEQQMKEEEINKQKFISLWQNYVKGASVALMSRSVPYFRLKLQKKPEGEPQKATLLMSFSWETPLGKAMGEAMEELLSLEGASYLPGPAPKGPLEREISKLIGNGA</sequence>
<evidence type="ECO:0000313" key="2">
    <source>
        <dbReference type="EMBL" id="CAK0793866.1"/>
    </source>
</evidence>